<sequence>MTEVALRNAIDEQLRTWNAAQPRRSEPGSTHVQRGGTYGQDWLIDAARPLNSLTRDSRKSARKHATEADGSRDVAHPRKGAPVTHDDILAQITFGVWPKLLPTKDTTDASFRGRQILWQQALRHAFPHNTNDPNGYIVADRASRLHALRNRVSHMEPLLGVNITEVFSPGVR</sequence>
<feature type="region of interest" description="Disordered" evidence="1">
    <location>
        <begin position="53"/>
        <end position="82"/>
    </location>
</feature>
<accession>B5MAC8</accession>
<dbReference type="AlphaFoldDB" id="B5MAC8"/>
<dbReference type="EMBL" id="FM202432">
    <property type="protein sequence ID" value="CAR47856.1"/>
    <property type="molecule type" value="Genomic_DNA"/>
</dbReference>
<evidence type="ECO:0000256" key="1">
    <source>
        <dbReference type="SAM" id="MobiDB-lite"/>
    </source>
</evidence>
<organism evidence="2">
    <name type="scientific">Rhodococcus sp. PY11</name>
    <dbReference type="NCBI Taxonomy" id="551544"/>
    <lineage>
        <taxon>Bacteria</taxon>
        <taxon>Bacillati</taxon>
        <taxon>Actinomycetota</taxon>
        <taxon>Actinomycetes</taxon>
        <taxon>Mycobacteriales</taxon>
        <taxon>Nocardiaceae</taxon>
        <taxon>Rhodococcus</taxon>
    </lineage>
</organism>
<evidence type="ECO:0008006" key="3">
    <source>
        <dbReference type="Google" id="ProtNLM"/>
    </source>
</evidence>
<proteinExistence type="predicted"/>
<evidence type="ECO:0000313" key="2">
    <source>
        <dbReference type="EMBL" id="CAR47856.1"/>
    </source>
</evidence>
<feature type="compositionally biased region" description="Basic and acidic residues" evidence="1">
    <location>
        <begin position="55"/>
        <end position="76"/>
    </location>
</feature>
<name>B5MAC8_9NOCA</name>
<protein>
    <recommendedName>
        <fullName evidence="3">Abi-like protein</fullName>
    </recommendedName>
</protein>
<reference evidence="2" key="2">
    <citation type="submission" date="2008-08" db="EMBL/GenBank/DDBJ databases">
        <title>Analysis of genes encoding degradation of pyridine and pyridinols.</title>
        <authorList>
            <person name="Gasparaviciute R."/>
        </authorList>
    </citation>
    <scope>NUCLEOTIDE SEQUENCE</scope>
    <source>
        <strain evidence="2">PY11</strain>
    </source>
</reference>
<reference evidence="2" key="1">
    <citation type="submission" date="2008-04" db="EMBL/GenBank/DDBJ databases">
        <title>Cloning and characterization of genes for the degradation of 2-hydroxypyridine of Rhodococcus sp. strain PY11.</title>
        <authorList>
            <person name="Gasparaviciute R."/>
            <person name="Rutkiene R."/>
            <person name="Casaite V."/>
            <person name="Meskiene R."/>
            <person name="Kutanovas S."/>
            <person name="Meskys R."/>
        </authorList>
    </citation>
    <scope>NUCLEOTIDE SEQUENCE</scope>
    <source>
        <strain evidence="2">PY11</strain>
    </source>
</reference>